<evidence type="ECO:0000313" key="4">
    <source>
        <dbReference type="Proteomes" id="UP000182427"/>
    </source>
</evidence>
<evidence type="ECO:0000256" key="1">
    <source>
        <dbReference type="SAM" id="MobiDB-lite"/>
    </source>
</evidence>
<proteinExistence type="predicted"/>
<gene>
    <name evidence="3" type="ORF">SAMN05444167_1875</name>
</gene>
<organism evidence="3 4">
    <name type="scientific">Terriglobus roseus</name>
    <dbReference type="NCBI Taxonomy" id="392734"/>
    <lineage>
        <taxon>Bacteria</taxon>
        <taxon>Pseudomonadati</taxon>
        <taxon>Acidobacteriota</taxon>
        <taxon>Terriglobia</taxon>
        <taxon>Terriglobales</taxon>
        <taxon>Acidobacteriaceae</taxon>
        <taxon>Terriglobus</taxon>
    </lineage>
</organism>
<sequence>MAERIVRMHAASTLVFAMLSTSVAIAQNKAEKLLVGDTKITVIAGYKGEAKLAAPAKIVVHDFDVPSEIITVDHSPASHVLSNSPIARMKGDAGQDQDPAAIAKKVQTAFSKTLLNDLKKTSIPSAGSPLGANPEEPAGTLIVRGDFITIKQGNKTTRMMIGLGRGASDVQAHVVISLLTDNGPILLSEFKVDAASGKKPGAVETMGVGSVATSAAAGAATDSKSSVEGDTARIANAVAKEMNTIMATQGWVASQPSGDKSQTPAQQAK</sequence>
<protein>
    <recommendedName>
        <fullName evidence="5">DUF4410 domain-containing protein</fullName>
    </recommendedName>
</protein>
<dbReference type="InterPro" id="IPR025522">
    <property type="entry name" value="DUF4410"/>
</dbReference>
<feature type="region of interest" description="Disordered" evidence="1">
    <location>
        <begin position="249"/>
        <end position="269"/>
    </location>
</feature>
<evidence type="ECO:0008006" key="5">
    <source>
        <dbReference type="Google" id="ProtNLM"/>
    </source>
</evidence>
<evidence type="ECO:0000313" key="3">
    <source>
        <dbReference type="EMBL" id="SDF26068.1"/>
    </source>
</evidence>
<keyword evidence="2" id="KW-0732">Signal</keyword>
<keyword evidence="4" id="KW-1185">Reference proteome</keyword>
<reference evidence="3 4" key="1">
    <citation type="submission" date="2016-10" db="EMBL/GenBank/DDBJ databases">
        <authorList>
            <person name="de Groot N.N."/>
        </authorList>
    </citation>
    <scope>NUCLEOTIDE SEQUENCE [LARGE SCALE GENOMIC DNA]</scope>
    <source>
        <strain evidence="3 4">GAS232</strain>
    </source>
</reference>
<dbReference type="Proteomes" id="UP000182427">
    <property type="component" value="Chromosome I"/>
</dbReference>
<accession>A0A1G7JM88</accession>
<dbReference type="Pfam" id="PF14366">
    <property type="entry name" value="DUF4410"/>
    <property type="match status" value="1"/>
</dbReference>
<evidence type="ECO:0000256" key="2">
    <source>
        <dbReference type="SAM" id="SignalP"/>
    </source>
</evidence>
<dbReference type="EMBL" id="LT629690">
    <property type="protein sequence ID" value="SDF26068.1"/>
    <property type="molecule type" value="Genomic_DNA"/>
</dbReference>
<name>A0A1G7JM88_9BACT</name>
<feature type="signal peptide" evidence="2">
    <location>
        <begin position="1"/>
        <end position="26"/>
    </location>
</feature>
<dbReference type="AlphaFoldDB" id="A0A1G7JM88"/>
<feature type="chain" id="PRO_5009241593" description="DUF4410 domain-containing protein" evidence="2">
    <location>
        <begin position="27"/>
        <end position="269"/>
    </location>
</feature>
<dbReference type="RefSeq" id="WP_083344899.1">
    <property type="nucleotide sequence ID" value="NZ_LT629690.1"/>
</dbReference>
<dbReference type="OrthoDB" id="111773at2"/>